<name>A0ABV1J5R7_9FIRM</name>
<evidence type="ECO:0000313" key="1">
    <source>
        <dbReference type="EMBL" id="MEQ3353534.1"/>
    </source>
</evidence>
<dbReference type="RefSeq" id="WP_349053851.1">
    <property type="nucleotide sequence ID" value="NZ_JBBNPS010000009.1"/>
</dbReference>
<protein>
    <submittedName>
        <fullName evidence="1">DUF177 domain-containing protein</fullName>
    </submittedName>
</protein>
<dbReference type="PANTHER" id="PTHR34374">
    <property type="entry name" value="LARGE RIBOSOMAL RNA SUBUNIT ACCUMULATION PROTEIN YCED HOMOLOG 1, CHLOROPLASTIC"/>
    <property type="match status" value="1"/>
</dbReference>
<reference evidence="1 2" key="1">
    <citation type="submission" date="2024-04" db="EMBL/GenBank/DDBJ databases">
        <title>Human intestinal bacterial collection.</title>
        <authorList>
            <person name="Pauvert C."/>
            <person name="Hitch T.C.A."/>
            <person name="Clavel T."/>
        </authorList>
    </citation>
    <scope>NUCLEOTIDE SEQUENCE [LARGE SCALE GENOMIC DNA]</scope>
    <source>
        <strain evidence="1 2">CLA-SR-H026</strain>
    </source>
</reference>
<evidence type="ECO:0000313" key="2">
    <source>
        <dbReference type="Proteomes" id="UP001481872"/>
    </source>
</evidence>
<sequence length="147" mass="16532">MKEDSPLDLEGLDLLDPVDYDMDIYKVDGDLEVDIHVTYDIKTPCDRCLKMVEETIDSESHVVVTTDEEEDDEANVLLVETLDEFPLAEIVFSQVITSVPIKVLCDDDCKGLCPVCGEDLNEHPDHHCESEGISPFESLKNLFDEKA</sequence>
<organism evidence="1 2">
    <name type="scientific">Aedoeadaptatus acetigenes</name>
    <dbReference type="NCBI Taxonomy" id="2981723"/>
    <lineage>
        <taxon>Bacteria</taxon>
        <taxon>Bacillati</taxon>
        <taxon>Bacillota</taxon>
        <taxon>Tissierellia</taxon>
        <taxon>Tissierellales</taxon>
        <taxon>Peptoniphilaceae</taxon>
        <taxon>Aedoeadaptatus</taxon>
    </lineage>
</organism>
<dbReference type="PANTHER" id="PTHR34374:SF1">
    <property type="entry name" value="LARGE RIBOSOMAL RNA SUBUNIT ACCUMULATION PROTEIN YCED HOMOLOG 1, CHLOROPLASTIC"/>
    <property type="match status" value="1"/>
</dbReference>
<dbReference type="InterPro" id="IPR003772">
    <property type="entry name" value="YceD"/>
</dbReference>
<comment type="caution">
    <text evidence="1">The sequence shown here is derived from an EMBL/GenBank/DDBJ whole genome shotgun (WGS) entry which is preliminary data.</text>
</comment>
<proteinExistence type="predicted"/>
<keyword evidence="2" id="KW-1185">Reference proteome</keyword>
<gene>
    <name evidence="1" type="ORF">AAA081_04365</name>
</gene>
<accession>A0ABV1J5R7</accession>
<dbReference type="EMBL" id="JBBNPS010000009">
    <property type="protein sequence ID" value="MEQ3353534.1"/>
    <property type="molecule type" value="Genomic_DNA"/>
</dbReference>
<dbReference type="Proteomes" id="UP001481872">
    <property type="component" value="Unassembled WGS sequence"/>
</dbReference>
<dbReference type="Pfam" id="PF02620">
    <property type="entry name" value="YceD"/>
    <property type="match status" value="1"/>
</dbReference>